<feature type="compositionally biased region" description="Polar residues" evidence="1">
    <location>
        <begin position="77"/>
        <end position="86"/>
    </location>
</feature>
<name>A0A5B7GZ45_PORTR</name>
<dbReference type="AlphaFoldDB" id="A0A5B7GZ45"/>
<sequence>MSQAPHQNDGLSMAGQDLRQGGGTGLSVTHHEIVWRDLASPLSLPPSHPAPPRGDMSRAGSRRVSTQAQTAPRHRTGSYSTGAPQNQKKEAH</sequence>
<comment type="caution">
    <text evidence="2">The sequence shown here is derived from an EMBL/GenBank/DDBJ whole genome shotgun (WGS) entry which is preliminary data.</text>
</comment>
<accession>A0A5B7GZ45</accession>
<feature type="region of interest" description="Disordered" evidence="1">
    <location>
        <begin position="39"/>
        <end position="92"/>
    </location>
</feature>
<evidence type="ECO:0000313" key="2">
    <source>
        <dbReference type="EMBL" id="MPC62178.1"/>
    </source>
</evidence>
<evidence type="ECO:0000256" key="1">
    <source>
        <dbReference type="SAM" id="MobiDB-lite"/>
    </source>
</evidence>
<feature type="region of interest" description="Disordered" evidence="1">
    <location>
        <begin position="1"/>
        <end position="25"/>
    </location>
</feature>
<keyword evidence="3" id="KW-1185">Reference proteome</keyword>
<reference evidence="2 3" key="1">
    <citation type="submission" date="2019-05" db="EMBL/GenBank/DDBJ databases">
        <title>Another draft genome of Portunus trituberculatus and its Hox gene families provides insights of decapod evolution.</title>
        <authorList>
            <person name="Jeong J.-H."/>
            <person name="Song I."/>
            <person name="Kim S."/>
            <person name="Choi T."/>
            <person name="Kim D."/>
            <person name="Ryu S."/>
            <person name="Kim W."/>
        </authorList>
    </citation>
    <scope>NUCLEOTIDE SEQUENCE [LARGE SCALE GENOMIC DNA]</scope>
    <source>
        <tissue evidence="2">Muscle</tissue>
    </source>
</reference>
<dbReference type="EMBL" id="VSRR010019382">
    <property type="protein sequence ID" value="MPC62178.1"/>
    <property type="molecule type" value="Genomic_DNA"/>
</dbReference>
<organism evidence="2 3">
    <name type="scientific">Portunus trituberculatus</name>
    <name type="common">Swimming crab</name>
    <name type="synonym">Neptunus trituberculatus</name>
    <dbReference type="NCBI Taxonomy" id="210409"/>
    <lineage>
        <taxon>Eukaryota</taxon>
        <taxon>Metazoa</taxon>
        <taxon>Ecdysozoa</taxon>
        <taxon>Arthropoda</taxon>
        <taxon>Crustacea</taxon>
        <taxon>Multicrustacea</taxon>
        <taxon>Malacostraca</taxon>
        <taxon>Eumalacostraca</taxon>
        <taxon>Eucarida</taxon>
        <taxon>Decapoda</taxon>
        <taxon>Pleocyemata</taxon>
        <taxon>Brachyura</taxon>
        <taxon>Eubrachyura</taxon>
        <taxon>Portunoidea</taxon>
        <taxon>Portunidae</taxon>
        <taxon>Portuninae</taxon>
        <taxon>Portunus</taxon>
    </lineage>
</organism>
<proteinExistence type="predicted"/>
<gene>
    <name evidence="2" type="ORF">E2C01_056261</name>
</gene>
<feature type="compositionally biased region" description="Polar residues" evidence="1">
    <location>
        <begin position="1"/>
        <end position="10"/>
    </location>
</feature>
<dbReference type="Proteomes" id="UP000324222">
    <property type="component" value="Unassembled WGS sequence"/>
</dbReference>
<evidence type="ECO:0000313" key="3">
    <source>
        <dbReference type="Proteomes" id="UP000324222"/>
    </source>
</evidence>
<protein>
    <submittedName>
        <fullName evidence="2">Uncharacterized protein</fullName>
    </submittedName>
</protein>
<feature type="compositionally biased region" description="Pro residues" evidence="1">
    <location>
        <begin position="43"/>
        <end position="52"/>
    </location>
</feature>